<sequence>MVNFKLVQNKYSLSSKLILITFLIGIVNLFLYDYESTQETIIFISILTLRYLLFILIKRRFEWSKYLLIFIIIRSMYRLYIVMGDMDVNPVTKVNLTLQLIISILAFVILIVFPKLKEWISDKRKYITTPRISNPQH</sequence>
<name>A0ABP8B358_9SPHI</name>
<keyword evidence="1" id="KW-1133">Transmembrane helix</keyword>
<feature type="transmembrane region" description="Helical" evidence="1">
    <location>
        <begin position="12"/>
        <end position="34"/>
    </location>
</feature>
<feature type="transmembrane region" description="Helical" evidence="1">
    <location>
        <begin position="40"/>
        <end position="57"/>
    </location>
</feature>
<protein>
    <submittedName>
        <fullName evidence="2">Uncharacterized protein</fullName>
    </submittedName>
</protein>
<dbReference type="Proteomes" id="UP001501772">
    <property type="component" value="Unassembled WGS sequence"/>
</dbReference>
<accession>A0ABP8B358</accession>
<evidence type="ECO:0000256" key="1">
    <source>
        <dbReference type="SAM" id="Phobius"/>
    </source>
</evidence>
<evidence type="ECO:0000313" key="2">
    <source>
        <dbReference type="EMBL" id="GAA4196986.1"/>
    </source>
</evidence>
<proteinExistence type="predicted"/>
<evidence type="ECO:0000313" key="3">
    <source>
        <dbReference type="Proteomes" id="UP001501772"/>
    </source>
</evidence>
<keyword evidence="1" id="KW-0812">Transmembrane</keyword>
<reference evidence="3" key="1">
    <citation type="journal article" date="2019" name="Int. J. Syst. Evol. Microbiol.">
        <title>The Global Catalogue of Microorganisms (GCM) 10K type strain sequencing project: providing services to taxonomists for standard genome sequencing and annotation.</title>
        <authorList>
            <consortium name="The Broad Institute Genomics Platform"/>
            <consortium name="The Broad Institute Genome Sequencing Center for Infectious Disease"/>
            <person name="Wu L."/>
            <person name="Ma J."/>
        </authorList>
    </citation>
    <scope>NUCLEOTIDE SEQUENCE [LARGE SCALE GENOMIC DNA]</scope>
    <source>
        <strain evidence="3">JCM 17626</strain>
    </source>
</reference>
<comment type="caution">
    <text evidence="2">The sequence shown here is derived from an EMBL/GenBank/DDBJ whole genome shotgun (WGS) entry which is preliminary data.</text>
</comment>
<feature type="transmembrane region" description="Helical" evidence="1">
    <location>
        <begin position="66"/>
        <end position="84"/>
    </location>
</feature>
<organism evidence="2 3">
    <name type="scientific">Pedobacter jeongneungensis</name>
    <dbReference type="NCBI Taxonomy" id="947309"/>
    <lineage>
        <taxon>Bacteria</taxon>
        <taxon>Pseudomonadati</taxon>
        <taxon>Bacteroidota</taxon>
        <taxon>Sphingobacteriia</taxon>
        <taxon>Sphingobacteriales</taxon>
        <taxon>Sphingobacteriaceae</taxon>
        <taxon>Pedobacter</taxon>
    </lineage>
</organism>
<dbReference type="EMBL" id="BAABBY010000001">
    <property type="protein sequence ID" value="GAA4196986.1"/>
    <property type="molecule type" value="Genomic_DNA"/>
</dbReference>
<keyword evidence="1" id="KW-0472">Membrane</keyword>
<feature type="transmembrane region" description="Helical" evidence="1">
    <location>
        <begin position="96"/>
        <end position="116"/>
    </location>
</feature>
<keyword evidence="3" id="KW-1185">Reference proteome</keyword>
<gene>
    <name evidence="2" type="ORF">GCM10022289_03500</name>
</gene>